<dbReference type="EMBL" id="QXFT01008771">
    <property type="protein sequence ID" value="KAE9263745.1"/>
    <property type="molecule type" value="Genomic_DNA"/>
</dbReference>
<dbReference type="AlphaFoldDB" id="A0A6A4AXX9"/>
<sequence>MHAVLNSLVSALCSGSAVTLNTFSLGLTSQVRYNCLHSRVNKFTYRSIIAISTAS</sequence>
<keyword evidence="2" id="KW-1185">Reference proteome</keyword>
<name>A0A6A4AXX9_9STRA</name>
<accession>A0A6A4AXX9</accession>
<evidence type="ECO:0000313" key="1">
    <source>
        <dbReference type="EMBL" id="KAE9263745.1"/>
    </source>
</evidence>
<organism evidence="1 2">
    <name type="scientific">Phytophthora rubi</name>
    <dbReference type="NCBI Taxonomy" id="129364"/>
    <lineage>
        <taxon>Eukaryota</taxon>
        <taxon>Sar</taxon>
        <taxon>Stramenopiles</taxon>
        <taxon>Oomycota</taxon>
        <taxon>Peronosporomycetes</taxon>
        <taxon>Peronosporales</taxon>
        <taxon>Peronosporaceae</taxon>
        <taxon>Phytophthora</taxon>
    </lineage>
</organism>
<reference evidence="1 2" key="1">
    <citation type="submission" date="2018-08" db="EMBL/GenBank/DDBJ databases">
        <title>Genomic investigation of the strawberry pathogen Phytophthora fragariae indicates pathogenicity is determined by transcriptional variation in three key races.</title>
        <authorList>
            <person name="Adams T.M."/>
            <person name="Armitage A.D."/>
            <person name="Sobczyk M.K."/>
            <person name="Bates H.J."/>
            <person name="Dunwell J.M."/>
            <person name="Nellist C.F."/>
            <person name="Harrison R.J."/>
        </authorList>
    </citation>
    <scope>NUCLEOTIDE SEQUENCE [LARGE SCALE GENOMIC DNA]</scope>
    <source>
        <strain evidence="1 2">SCRP333</strain>
    </source>
</reference>
<comment type="caution">
    <text evidence="1">The sequence shown here is derived from an EMBL/GenBank/DDBJ whole genome shotgun (WGS) entry which is preliminary data.</text>
</comment>
<proteinExistence type="predicted"/>
<protein>
    <submittedName>
        <fullName evidence="1">Uncharacterized protein</fullName>
    </submittedName>
</protein>
<gene>
    <name evidence="1" type="ORF">PR003_g33042</name>
</gene>
<evidence type="ECO:0000313" key="2">
    <source>
        <dbReference type="Proteomes" id="UP000434957"/>
    </source>
</evidence>
<dbReference type="Proteomes" id="UP000434957">
    <property type="component" value="Unassembled WGS sequence"/>
</dbReference>